<comment type="similarity">
    <text evidence="1">Belongs to the MDM20/NAA25 family.</text>
</comment>
<keyword evidence="3" id="KW-1185">Reference proteome</keyword>
<dbReference type="OrthoDB" id="1874341at2759"/>
<dbReference type="Pfam" id="PF09797">
    <property type="entry name" value="NatB_MDM20"/>
    <property type="match status" value="1"/>
</dbReference>
<organism evidence="2 3">
    <name type="scientific">Lachancea dasiensis</name>
    <dbReference type="NCBI Taxonomy" id="1072105"/>
    <lineage>
        <taxon>Eukaryota</taxon>
        <taxon>Fungi</taxon>
        <taxon>Dikarya</taxon>
        <taxon>Ascomycota</taxon>
        <taxon>Saccharomycotina</taxon>
        <taxon>Saccharomycetes</taxon>
        <taxon>Saccharomycetales</taxon>
        <taxon>Saccharomycetaceae</taxon>
        <taxon>Lachancea</taxon>
    </lineage>
</organism>
<dbReference type="InterPro" id="IPR019183">
    <property type="entry name" value="NAA25_NatB_aux_su"/>
</dbReference>
<dbReference type="STRING" id="1266660.A0A1G4JJR0"/>
<accession>A0A1G4JJR0</accession>
<dbReference type="EMBL" id="LT598458">
    <property type="protein sequence ID" value="SCU90668.1"/>
    <property type="molecule type" value="Genomic_DNA"/>
</dbReference>
<dbReference type="PANTHER" id="PTHR22767:SF3">
    <property type="entry name" value="N-ALPHA-ACETYLTRANSFERASE 25, NATB AUXILIARY SUBUNIT"/>
    <property type="match status" value="1"/>
</dbReference>
<reference evidence="2 3" key="1">
    <citation type="submission" date="2016-03" db="EMBL/GenBank/DDBJ databases">
        <authorList>
            <person name="Devillers H."/>
        </authorList>
    </citation>
    <scope>NUCLEOTIDE SEQUENCE [LARGE SCALE GENOMIC DNA]</scope>
    <source>
        <strain evidence="2">CBS 10888</strain>
    </source>
</reference>
<sequence length="782" mass="89525">MDNARDSIFEALARGNGKLATQLSAKLCGQFPKASFPRLLDQYVRFRQNKGKYDAKVMLEPLLENSSLPSDLRSLELLHQFRLELGHLDRALDGYKKAMQKYPSLEIGYGWFSKAIEDLNLRHMVQASFQLKRWSQDPRMMQFWNALSTVALIKLQPKQITEKERQLNATLALKTLEGLKPFQSDQETIIFCHVCEICDNKSKEIVVELLPAFEQGSHDKFSVDLYLKNFLINHLSIVGDNHNLFNVCNFLLQYLDDFTILTNLIESGKACNKPKGTVEEIIGIRKSRNHFLARLHLDVVYGGTIMETSIESYLEHFHDKPCCVPDLTHYQKEIPITTIKKSMSKFPGGLVHDCNYTKLVGDNDRTYFFELFSKYKHTLKEKPKTDYSCCSYFILQILHSLINDECLSLENAVTGIALLEEYQALDPYNFETRVWLVVMYNYLGCPTLAYEHFVELKVKNLQVDSVDFLMTTRYSTLFPVKDHGFAGHLRSSDNVHKSTANLPRFIQISFERKSYSKILGMLELYHKVTTSLTKWSRLGEQLQQARIFNDKRGELLRNLQDSLTMLCQYSTNYGIDAGRDLLLLSDNRDFSILGSMQTTCTEVTAYLKQDSASVLATCLQELLLGLSNSGERNEVIEEILLAHGTALSSKMTPAERWAFGTIKLVYESQFDESKTSQLVEQLSACPELGAQAWHLVHDFHLQLATLKTLDQMKRIKDSKCRSLVKSLLRRLREEGPNLIKQYLDTVAVIEPSNGVLQQLNIKPMKLRIANSIMATFKSARNL</sequence>
<gene>
    <name evidence="2" type="ORF">LADA_0F05688G</name>
</gene>
<protein>
    <submittedName>
        <fullName evidence="2">LADA_0F05688g1_1</fullName>
    </submittedName>
</protein>
<dbReference type="Proteomes" id="UP000190274">
    <property type="component" value="Chromosome F"/>
</dbReference>
<evidence type="ECO:0000313" key="3">
    <source>
        <dbReference type="Proteomes" id="UP000190274"/>
    </source>
</evidence>
<dbReference type="PANTHER" id="PTHR22767">
    <property type="entry name" value="N-TERMINAL ACETYLTRANSFERASE-RELATED"/>
    <property type="match status" value="1"/>
</dbReference>
<name>A0A1G4JJR0_9SACH</name>
<dbReference type="AlphaFoldDB" id="A0A1G4JJR0"/>
<dbReference type="GO" id="GO:0031416">
    <property type="term" value="C:NatB complex"/>
    <property type="evidence" value="ECO:0007669"/>
    <property type="project" value="TreeGrafter"/>
</dbReference>
<evidence type="ECO:0000256" key="1">
    <source>
        <dbReference type="ARBA" id="ARBA00006298"/>
    </source>
</evidence>
<evidence type="ECO:0000313" key="2">
    <source>
        <dbReference type="EMBL" id="SCU90668.1"/>
    </source>
</evidence>
<proteinExistence type="inferred from homology"/>